<dbReference type="GeneID" id="64957605"/>
<evidence type="ECO:0000256" key="1">
    <source>
        <dbReference type="SAM" id="MobiDB-lite"/>
    </source>
</evidence>
<evidence type="ECO:0000313" key="2">
    <source>
        <dbReference type="EMBL" id="BCR96280.1"/>
    </source>
</evidence>
<dbReference type="RefSeq" id="XP_041540046.1">
    <property type="nucleotide sequence ID" value="XM_041686020.1"/>
</dbReference>
<keyword evidence="3" id="KW-1185">Reference proteome</keyword>
<proteinExistence type="predicted"/>
<reference evidence="2" key="1">
    <citation type="submission" date="2021-01" db="EMBL/GenBank/DDBJ databases">
        <authorList>
            <consortium name="Aspergillus luchuensis mut. kawachii IFO 4304 genome sequencing consortium"/>
            <person name="Kazuki M."/>
            <person name="Futagami T."/>
        </authorList>
    </citation>
    <scope>NUCLEOTIDE SEQUENCE</scope>
    <source>
        <strain evidence="2">IFO 4308</strain>
    </source>
</reference>
<protein>
    <submittedName>
        <fullName evidence="2">Uncharacterized protein</fullName>
    </submittedName>
</protein>
<gene>
    <name evidence="2" type="ORF">AKAW2_21220S</name>
</gene>
<feature type="region of interest" description="Disordered" evidence="1">
    <location>
        <begin position="24"/>
        <end position="87"/>
    </location>
</feature>
<feature type="compositionally biased region" description="Acidic residues" evidence="1">
    <location>
        <begin position="76"/>
        <end position="86"/>
    </location>
</feature>
<feature type="compositionally biased region" description="Basic residues" evidence="1">
    <location>
        <begin position="25"/>
        <end position="46"/>
    </location>
</feature>
<accession>A0A7R7W4M5</accession>
<reference evidence="2" key="2">
    <citation type="submission" date="2021-02" db="EMBL/GenBank/DDBJ databases">
        <title>Aspergillus luchuensis mut. kawachii IFO 4304 genome sequence.</title>
        <authorList>
            <person name="Mori K."/>
            <person name="Kadooka C."/>
            <person name="Goto M."/>
            <person name="Futagami T."/>
        </authorList>
    </citation>
    <scope>NUCLEOTIDE SEQUENCE</scope>
    <source>
        <strain evidence="2">IFO 4308</strain>
    </source>
</reference>
<name>A0A7R7W4M5_ASPKA</name>
<evidence type="ECO:0000313" key="3">
    <source>
        <dbReference type="Proteomes" id="UP000661280"/>
    </source>
</evidence>
<dbReference type="Proteomes" id="UP000661280">
    <property type="component" value="Chromosome 2"/>
</dbReference>
<dbReference type="KEGG" id="aluc:AKAW2_21220S"/>
<organism evidence="2 3">
    <name type="scientific">Aspergillus kawachii</name>
    <name type="common">White koji mold</name>
    <name type="synonym">Aspergillus awamori var. kawachi</name>
    <dbReference type="NCBI Taxonomy" id="1069201"/>
    <lineage>
        <taxon>Eukaryota</taxon>
        <taxon>Fungi</taxon>
        <taxon>Dikarya</taxon>
        <taxon>Ascomycota</taxon>
        <taxon>Pezizomycotina</taxon>
        <taxon>Eurotiomycetes</taxon>
        <taxon>Eurotiomycetidae</taxon>
        <taxon>Eurotiales</taxon>
        <taxon>Aspergillaceae</taxon>
        <taxon>Aspergillus</taxon>
        <taxon>Aspergillus subgen. Circumdati</taxon>
    </lineage>
</organism>
<sequence length="210" mass="23955">MSPQTPPTPPTLQQLLARLALAKRLFLKPKPRRRRTQQTTTTKKKPTTTPPAREYSLRKRPPPVTTPTTILTSWRDEDDSTDDDDYDPRIERAYLKRKKPVKRAKTSPSSENGNLSLIVKIKINMESEAGKAFLDTLGMYQDDDNDPLIADEGPRVIGDGEVAGEITNDPQNPPTKRLRPQYIRLSGRVYKPRFIIIIISIFSKFTTNYH</sequence>
<dbReference type="AlphaFoldDB" id="A0A7R7W4M5"/>
<dbReference type="OrthoDB" id="5303703at2759"/>
<dbReference type="EMBL" id="AP024426">
    <property type="protein sequence ID" value="BCR96280.1"/>
    <property type="molecule type" value="Genomic_DNA"/>
</dbReference>